<keyword evidence="6 7" id="KW-0961">Cell wall biogenesis/degradation</keyword>
<evidence type="ECO:0000256" key="7">
    <source>
        <dbReference type="HAMAP-Rule" id="MF_00258"/>
    </source>
</evidence>
<dbReference type="EC" id="5.1.1.3" evidence="2 7"/>
<dbReference type="InterPro" id="IPR015942">
    <property type="entry name" value="Asp/Glu/hydantoin_racemase"/>
</dbReference>
<dbReference type="Gene3D" id="3.40.50.1860">
    <property type="match status" value="2"/>
</dbReference>
<comment type="catalytic activity">
    <reaction evidence="1 7">
        <text>L-glutamate = D-glutamate</text>
        <dbReference type="Rhea" id="RHEA:12813"/>
        <dbReference type="ChEBI" id="CHEBI:29985"/>
        <dbReference type="ChEBI" id="CHEBI:29986"/>
        <dbReference type="EC" id="5.1.1.3"/>
    </reaction>
</comment>
<evidence type="ECO:0000256" key="3">
    <source>
        <dbReference type="ARBA" id="ARBA00022960"/>
    </source>
</evidence>
<protein>
    <recommendedName>
        <fullName evidence="2 7">Glutamate racemase</fullName>
        <ecNumber evidence="2 7">5.1.1.3</ecNumber>
    </recommendedName>
</protein>
<feature type="binding site" evidence="7">
    <location>
        <begin position="183"/>
        <end position="184"/>
    </location>
    <ligand>
        <name>substrate</name>
    </ligand>
</feature>
<dbReference type="PROSITE" id="PS00923">
    <property type="entry name" value="ASP_GLU_RACEMASE_1"/>
    <property type="match status" value="1"/>
</dbReference>
<dbReference type="InterPro" id="IPR004391">
    <property type="entry name" value="Glu_race"/>
</dbReference>
<dbReference type="SUPFAM" id="SSF53681">
    <property type="entry name" value="Aspartate/glutamate racemase"/>
    <property type="match status" value="2"/>
</dbReference>
<evidence type="ECO:0000256" key="1">
    <source>
        <dbReference type="ARBA" id="ARBA00001602"/>
    </source>
</evidence>
<keyword evidence="5 7" id="KW-0413">Isomerase</keyword>
<dbReference type="Pfam" id="PF01177">
    <property type="entry name" value="Asp_Glu_race"/>
    <property type="match status" value="1"/>
</dbReference>
<feature type="active site" description="Proton donor/acceptor" evidence="7">
    <location>
        <position position="182"/>
    </location>
</feature>
<evidence type="ECO:0000256" key="2">
    <source>
        <dbReference type="ARBA" id="ARBA00013090"/>
    </source>
</evidence>
<dbReference type="HAMAP" id="MF_00258">
    <property type="entry name" value="Glu_racemase"/>
    <property type="match status" value="1"/>
</dbReference>
<accession>A0A6G8F314</accession>
<dbReference type="UniPathway" id="UPA00219"/>
<dbReference type="GO" id="GO:0009252">
    <property type="term" value="P:peptidoglycan biosynthetic process"/>
    <property type="evidence" value="ECO:0007669"/>
    <property type="project" value="UniProtKB-UniRule"/>
</dbReference>
<evidence type="ECO:0000313" key="8">
    <source>
        <dbReference type="EMBL" id="QIM10558.1"/>
    </source>
</evidence>
<reference evidence="8" key="1">
    <citation type="journal article" date="2020" name="J. ISSAAS">
        <title>Lactobacilli and other gastrointestinal microbiota of Peromyscus leucopus, reservoir host for agents of Lyme disease and other zoonoses in North America.</title>
        <authorList>
            <person name="Milovic A."/>
            <person name="Bassam K."/>
            <person name="Shao H."/>
            <person name="Chatzistamou I."/>
            <person name="Tufts D.M."/>
            <person name="Diuk-Wasser M."/>
            <person name="Barbour A.G."/>
        </authorList>
    </citation>
    <scope>NUCLEOTIDE SEQUENCE</scope>
    <source>
        <strain evidence="8">LL90</strain>
    </source>
</reference>
<keyword evidence="4 7" id="KW-0573">Peptidoglycan synthesis</keyword>
<dbReference type="PROSITE" id="PS00924">
    <property type="entry name" value="ASP_GLU_RACEMASE_2"/>
    <property type="match status" value="1"/>
</dbReference>
<dbReference type="GO" id="GO:0071555">
    <property type="term" value="P:cell wall organization"/>
    <property type="evidence" value="ECO:0007669"/>
    <property type="project" value="UniProtKB-KW"/>
</dbReference>
<organism evidence="8">
    <name type="scientific">uncultured Alphaproteobacteria bacterium</name>
    <dbReference type="NCBI Taxonomy" id="91750"/>
    <lineage>
        <taxon>Bacteria</taxon>
        <taxon>Pseudomonadati</taxon>
        <taxon>Pseudomonadota</taxon>
        <taxon>Alphaproteobacteria</taxon>
        <taxon>environmental samples</taxon>
    </lineage>
</organism>
<keyword evidence="3 7" id="KW-0133">Cell shape</keyword>
<evidence type="ECO:0000256" key="5">
    <source>
        <dbReference type="ARBA" id="ARBA00023235"/>
    </source>
</evidence>
<comment type="function">
    <text evidence="7">Provides the (R)-glutamate required for cell wall biosynthesis.</text>
</comment>
<dbReference type="AlphaFoldDB" id="A0A6G8F314"/>
<name>A0A6G8F314_9PROT</name>
<dbReference type="NCBIfam" id="TIGR00067">
    <property type="entry name" value="glut_race"/>
    <property type="match status" value="1"/>
</dbReference>
<dbReference type="GO" id="GO:0008360">
    <property type="term" value="P:regulation of cell shape"/>
    <property type="evidence" value="ECO:0007669"/>
    <property type="project" value="UniProtKB-KW"/>
</dbReference>
<dbReference type="InterPro" id="IPR018187">
    <property type="entry name" value="Asp/Glu_racemase_AS_1"/>
</dbReference>
<dbReference type="FunFam" id="3.40.50.1860:FF:000001">
    <property type="entry name" value="Glutamate racemase"/>
    <property type="match status" value="1"/>
</dbReference>
<gene>
    <name evidence="7 8" type="primary">murI</name>
    <name evidence="8" type="ORF">PlAlph_4500</name>
</gene>
<comment type="similarity">
    <text evidence="7">Belongs to the aspartate/glutamate racemases family.</text>
</comment>
<dbReference type="InterPro" id="IPR001920">
    <property type="entry name" value="Asp/Glu_race"/>
</dbReference>
<evidence type="ECO:0000256" key="4">
    <source>
        <dbReference type="ARBA" id="ARBA00022984"/>
    </source>
</evidence>
<sequence>MKIGVFDSGLGGLVITKAFITAMPEYDYLYYGDSAHLPYGDKTSGQILSYTLAAMRYMIENGCKIIIIACNTATSITLRYIQQRFIPEYAPDVKVLGVVIPTVETALEHKADRVGVVATSATVRSHIYREELHKLNPVLEVVEIAAPELVPAIENNDFAYAEEFVQEYCRSFADCDSLILGCTHYPLLKQVFRRFLPEVRVISQDELMAEKLRDYLARHQEIDCCLGRNGGRSFRVSSFNKHAEKVASTLFEGIPLTKA</sequence>
<feature type="binding site" evidence="7">
    <location>
        <begin position="39"/>
        <end position="40"/>
    </location>
    <ligand>
        <name>substrate</name>
    </ligand>
</feature>
<feature type="binding site" evidence="7">
    <location>
        <begin position="7"/>
        <end position="8"/>
    </location>
    <ligand>
        <name>substrate</name>
    </ligand>
</feature>
<dbReference type="PANTHER" id="PTHR21198:SF2">
    <property type="entry name" value="GLUTAMATE RACEMASE"/>
    <property type="match status" value="1"/>
</dbReference>
<feature type="binding site" evidence="7">
    <location>
        <begin position="71"/>
        <end position="72"/>
    </location>
    <ligand>
        <name>substrate</name>
    </ligand>
</feature>
<feature type="active site" description="Proton donor/acceptor" evidence="7">
    <location>
        <position position="70"/>
    </location>
</feature>
<dbReference type="GO" id="GO:0008881">
    <property type="term" value="F:glutamate racemase activity"/>
    <property type="evidence" value="ECO:0007669"/>
    <property type="project" value="UniProtKB-UniRule"/>
</dbReference>
<dbReference type="InterPro" id="IPR033134">
    <property type="entry name" value="Asp/Glu_racemase_AS_2"/>
</dbReference>
<evidence type="ECO:0000256" key="6">
    <source>
        <dbReference type="ARBA" id="ARBA00023316"/>
    </source>
</evidence>
<comment type="pathway">
    <text evidence="7">Cell wall biogenesis; peptidoglycan biosynthesis.</text>
</comment>
<proteinExistence type="inferred from homology"/>
<dbReference type="PANTHER" id="PTHR21198">
    <property type="entry name" value="GLUTAMATE RACEMASE"/>
    <property type="match status" value="1"/>
</dbReference>
<dbReference type="EMBL" id="MN990731">
    <property type="protein sequence ID" value="QIM10558.1"/>
    <property type="molecule type" value="Genomic_DNA"/>
</dbReference>